<feature type="region of interest" description="Disordered" evidence="4">
    <location>
        <begin position="1002"/>
        <end position="1026"/>
    </location>
</feature>
<feature type="repeat" description="ANK" evidence="2">
    <location>
        <begin position="52"/>
        <end position="74"/>
    </location>
</feature>
<dbReference type="InterPro" id="IPR036770">
    <property type="entry name" value="Ankyrin_rpt-contain_sf"/>
</dbReference>
<feature type="compositionally biased region" description="Low complexity" evidence="4">
    <location>
        <begin position="1063"/>
        <end position="1072"/>
    </location>
</feature>
<evidence type="ECO:0000259" key="5">
    <source>
        <dbReference type="PROSITE" id="PS50097"/>
    </source>
</evidence>
<dbReference type="PROSITE" id="PS50297">
    <property type="entry name" value="ANK_REP_REGION"/>
    <property type="match status" value="1"/>
</dbReference>
<dbReference type="InterPro" id="IPR011333">
    <property type="entry name" value="SKP1/BTB/POZ_sf"/>
</dbReference>
<feature type="domain" description="BTB" evidence="5">
    <location>
        <begin position="569"/>
        <end position="654"/>
    </location>
</feature>
<dbReference type="SMART" id="SM00248">
    <property type="entry name" value="ANK"/>
    <property type="match status" value="2"/>
</dbReference>
<dbReference type="Pfam" id="PF00415">
    <property type="entry name" value="RCC1"/>
    <property type="match status" value="3"/>
</dbReference>
<organism evidence="6 7">
    <name type="scientific">Patiria miniata</name>
    <name type="common">Bat star</name>
    <name type="synonym">Asterina miniata</name>
    <dbReference type="NCBI Taxonomy" id="46514"/>
    <lineage>
        <taxon>Eukaryota</taxon>
        <taxon>Metazoa</taxon>
        <taxon>Echinodermata</taxon>
        <taxon>Eleutherozoa</taxon>
        <taxon>Asterozoa</taxon>
        <taxon>Asteroidea</taxon>
        <taxon>Valvatacea</taxon>
        <taxon>Valvatida</taxon>
        <taxon>Asterinidae</taxon>
        <taxon>Patiria</taxon>
    </lineage>
</organism>
<dbReference type="PROSITE" id="PS50088">
    <property type="entry name" value="ANK_REPEAT"/>
    <property type="match status" value="2"/>
</dbReference>
<proteinExistence type="predicted"/>
<dbReference type="Pfam" id="PF12796">
    <property type="entry name" value="Ank_2"/>
    <property type="match status" value="1"/>
</dbReference>
<feature type="compositionally biased region" description="Basic and acidic residues" evidence="4">
    <location>
        <begin position="1136"/>
        <end position="1155"/>
    </location>
</feature>
<feature type="compositionally biased region" description="Basic and acidic residues" evidence="4">
    <location>
        <begin position="1084"/>
        <end position="1094"/>
    </location>
</feature>
<dbReference type="Proteomes" id="UP000887568">
    <property type="component" value="Unplaced"/>
</dbReference>
<evidence type="ECO:0000256" key="1">
    <source>
        <dbReference type="ARBA" id="ARBA00022737"/>
    </source>
</evidence>
<evidence type="ECO:0000256" key="2">
    <source>
        <dbReference type="PROSITE-ProRule" id="PRU00023"/>
    </source>
</evidence>
<feature type="region of interest" description="Disordered" evidence="4">
    <location>
        <begin position="466"/>
        <end position="495"/>
    </location>
</feature>
<dbReference type="InterPro" id="IPR002110">
    <property type="entry name" value="Ankyrin_rpt"/>
</dbReference>
<feature type="repeat" description="RCC1" evidence="3">
    <location>
        <begin position="144"/>
        <end position="197"/>
    </location>
</feature>
<dbReference type="CDD" id="cd18302">
    <property type="entry name" value="BTB2_POZ_IBtk"/>
    <property type="match status" value="1"/>
</dbReference>
<dbReference type="Gene3D" id="1.25.40.20">
    <property type="entry name" value="Ankyrin repeat-containing domain"/>
    <property type="match status" value="1"/>
</dbReference>
<keyword evidence="1" id="KW-0677">Repeat</keyword>
<feature type="domain" description="BTB" evidence="5">
    <location>
        <begin position="779"/>
        <end position="847"/>
    </location>
</feature>
<dbReference type="PANTHER" id="PTHR22872">
    <property type="entry name" value="BTK-BINDING PROTEIN-RELATED"/>
    <property type="match status" value="1"/>
</dbReference>
<feature type="compositionally biased region" description="Polar residues" evidence="4">
    <location>
        <begin position="1305"/>
        <end position="1316"/>
    </location>
</feature>
<dbReference type="CDD" id="cd18500">
    <property type="entry name" value="BACK_IBtk"/>
    <property type="match status" value="1"/>
</dbReference>
<evidence type="ECO:0000256" key="4">
    <source>
        <dbReference type="SAM" id="MobiDB-lite"/>
    </source>
</evidence>
<dbReference type="RefSeq" id="XP_038047379.1">
    <property type="nucleotide sequence ID" value="XM_038191451.1"/>
</dbReference>
<sequence length="1411" mass="156141">MNPMLEADCTSRCRSTRCASNLISVVTRGTPHQIKTYFTRGCRNAAHVADKFGRTALHMAASCGKFEIIDWLLRERHAGLGAEDLESGWTALHRSIFHAQVIAAVYLINHGASLEKHDNEDLTPLEIAMKDHPRYADYDLRGPTQVYSWGSNANFTLGHGGGKSRSQPDIVDQFGKDGLSIKQVVMSKFHTVFLTRQGMVFTCGHGQGGRLGHGNEEVCLRPHPVAALAGKVCEFVAAARDHTMFLMEDGTVFSCGQNSHHQLGHSSMGVKALTPKFISSKQIKHKTMLGVAAGRFHSVLHTKEEVYTFGLNAGQLGHVKGEKYIVSPRHVTTLHHDKVELTHIATSDAATVCATKAGDIYVLNEYQCRKVASKQLNLMKIVASGGTLDSDLSDGTLQKEGGTELILLVLKQSGQVYNWRSSSRTLRRCTWTRKRQIFMSDVALSRQGVLFCTEEGEAFHGRFLGRKPSSSSHIKDSSPHPAFPPPPRDTTQSKDWSCDHEEMDRVSLNRLPVIHRAIRVACGPNGLNFAVLQADPKASLTEVPSVSPSLMVKHLSQLLTDADTSDRIHDVVLKVGHHSIAAHKYILALRSDFFRRLFLQTPPPNTDNSPDATEPFDPFSPDSQEIHDVSDKTDHNTLMHLLQYIYTDTCDVFKPDFNLKSFPGVFQNLDSVFDVADDLSNLKITDKNRHRSAYGVYKEHKEKKGRKEAGKKSKKGGGTKNEGDAMVHVWSLIDVAKKFGVPSLVKRLDQVKFKDGRLQNFRPSTKPLRFNRRQLSQLCDVVLCSEEGTLFPCHKCVLVARLEYFQSMLGSGWIEASSSDPLKMPLPAPILSILLEYIYTDDAPSVRTATDVELLCNTLTTADQLLIGRLKEICEVALVDLISLRNVAELLQFASIYQANQFKQTCHQYIGLNLACLLEARALEILSNDVLLELTKAYKDMIPSMAYRTIAPYQEGPDISHIEEEPSTEVSNPTNVKGQEVAGSHMINFDPGDFDQIIKKAKAKRKAGRRTSTGKRKSLSFSESGENTRILPDVIPRTVAMEMDDLTLATDAIHEGGTEQGDSSTSASSVSSPTGPPKVDIITDLDKQQQEVTKDSGNGTMKSLSTDPSNHDVTSLGAQSPPGRWIQKGWAESTVDETKKSLKTPEKSISKDEIQSKSWQSPSMPDVTGPDLRSIMQSEASRSASSKKSQLASRMTTPIAKKSQKQRKREQERAADGVTSPTPVSPVEKSVPACPWGSTAKTVQASPSSFREVQMEEQRRLKGNMTVSMATSPPAKSRSPEQFSFGIVSRSRRVSDNDSRRVSENEVTLPSETPQEASAKEAPENPWHHRATSPPTTQVSLSEIIKTETEERETLARTLKKPFSLIQIEEKAIEELRAFYNTADRADEYITVERATNVVATPLWRKSKDGS</sequence>
<dbReference type="GeneID" id="119721388"/>
<dbReference type="PROSITE" id="PS50012">
    <property type="entry name" value="RCC1_3"/>
    <property type="match status" value="3"/>
</dbReference>
<dbReference type="InterPro" id="IPR009091">
    <property type="entry name" value="RCC1/BLIP-II"/>
</dbReference>
<dbReference type="InterPro" id="IPR000408">
    <property type="entry name" value="Reg_chr_condens"/>
</dbReference>
<dbReference type="Gene3D" id="3.30.710.10">
    <property type="entry name" value="Potassium Channel Kv1.1, Chain A"/>
    <property type="match status" value="2"/>
</dbReference>
<dbReference type="Gene3D" id="2.130.10.30">
    <property type="entry name" value="Regulator of chromosome condensation 1/beta-lactamase-inhibitor protein II"/>
    <property type="match status" value="1"/>
</dbReference>
<dbReference type="CTD" id="25998"/>
<feature type="repeat" description="ANK" evidence="2">
    <location>
        <begin position="87"/>
        <end position="119"/>
    </location>
</feature>
<evidence type="ECO:0000313" key="7">
    <source>
        <dbReference type="Proteomes" id="UP000887568"/>
    </source>
</evidence>
<feature type="compositionally biased region" description="Basic and acidic residues" evidence="4">
    <location>
        <begin position="698"/>
        <end position="711"/>
    </location>
</feature>
<feature type="compositionally biased region" description="Low complexity" evidence="4">
    <location>
        <begin position="1177"/>
        <end position="1194"/>
    </location>
</feature>
<feature type="repeat" description="RCC1" evidence="3">
    <location>
        <begin position="198"/>
        <end position="249"/>
    </location>
</feature>
<feature type="compositionally biased region" description="Polar residues" evidence="4">
    <location>
        <begin position="1239"/>
        <end position="1251"/>
    </location>
</feature>
<dbReference type="PANTHER" id="PTHR22872:SF2">
    <property type="entry name" value="INHIBITOR OF BRUTON TYROSINE KINASE"/>
    <property type="match status" value="1"/>
</dbReference>
<dbReference type="EnsemblMetazoa" id="XM_038191451.1">
    <property type="protein sequence ID" value="XP_038047379.1"/>
    <property type="gene ID" value="LOC119721388"/>
</dbReference>
<feature type="region of interest" description="Disordered" evidence="4">
    <location>
        <begin position="1055"/>
        <end position="1341"/>
    </location>
</feature>
<accession>A0A913Z6Q0</accession>
<dbReference type="SUPFAM" id="SSF50985">
    <property type="entry name" value="RCC1/BLIP-II"/>
    <property type="match status" value="1"/>
</dbReference>
<feature type="compositionally biased region" description="Basic and acidic residues" evidence="4">
    <location>
        <begin position="1293"/>
        <end position="1304"/>
    </location>
</feature>
<dbReference type="PROSITE" id="PS50097">
    <property type="entry name" value="BTB"/>
    <property type="match status" value="2"/>
</dbReference>
<dbReference type="Pfam" id="PF00651">
    <property type="entry name" value="BTB"/>
    <property type="match status" value="2"/>
</dbReference>
<evidence type="ECO:0000256" key="3">
    <source>
        <dbReference type="PROSITE-ProRule" id="PRU00235"/>
    </source>
</evidence>
<dbReference type="SMART" id="SM00225">
    <property type="entry name" value="BTB"/>
    <property type="match status" value="2"/>
</dbReference>
<feature type="compositionally biased region" description="Basic and acidic residues" evidence="4">
    <location>
        <begin position="1318"/>
        <end position="1327"/>
    </location>
</feature>
<reference evidence="6" key="1">
    <citation type="submission" date="2022-11" db="UniProtKB">
        <authorList>
            <consortium name="EnsemblMetazoa"/>
        </authorList>
    </citation>
    <scope>IDENTIFICATION</scope>
</reference>
<dbReference type="SUPFAM" id="SSF48403">
    <property type="entry name" value="Ankyrin repeat"/>
    <property type="match status" value="1"/>
</dbReference>
<dbReference type="FunFam" id="2.130.10.30:FF:000011">
    <property type="entry name" value="inhibitor of Bruton tyrosine kinase isoform X2"/>
    <property type="match status" value="1"/>
</dbReference>
<protein>
    <recommendedName>
        <fullName evidence="5">BTB domain-containing protein</fullName>
    </recommendedName>
</protein>
<dbReference type="OMA" id="CGINTDH"/>
<feature type="repeat" description="RCC1" evidence="3">
    <location>
        <begin position="250"/>
        <end position="304"/>
    </location>
</feature>
<dbReference type="OrthoDB" id="1893551at2759"/>
<dbReference type="InterPro" id="IPR051625">
    <property type="entry name" value="Signaling_Regulatory_Domain"/>
</dbReference>
<dbReference type="SUPFAM" id="SSF54695">
    <property type="entry name" value="POZ domain"/>
    <property type="match status" value="2"/>
</dbReference>
<feature type="compositionally biased region" description="Basic residues" evidence="4">
    <location>
        <begin position="1002"/>
        <end position="1018"/>
    </location>
</feature>
<name>A0A913Z6Q0_PATMI</name>
<evidence type="ECO:0000313" key="6">
    <source>
        <dbReference type="EnsemblMetazoa" id="XP_038047379.1"/>
    </source>
</evidence>
<feature type="region of interest" description="Disordered" evidence="4">
    <location>
        <begin position="698"/>
        <end position="721"/>
    </location>
</feature>
<keyword evidence="7" id="KW-1185">Reference proteome</keyword>
<keyword evidence="2" id="KW-0040">ANK repeat</keyword>
<feature type="compositionally biased region" description="Polar residues" evidence="4">
    <location>
        <begin position="1095"/>
        <end position="1118"/>
    </location>
</feature>
<dbReference type="InterPro" id="IPR000210">
    <property type="entry name" value="BTB/POZ_dom"/>
</dbReference>